<dbReference type="Proteomes" id="UP000274139">
    <property type="component" value="Unassembled WGS sequence"/>
</dbReference>
<dbReference type="GO" id="GO:0044780">
    <property type="term" value="P:bacterial-type flagellum assembly"/>
    <property type="evidence" value="ECO:0007669"/>
    <property type="project" value="InterPro"/>
</dbReference>
<dbReference type="Gene3D" id="3.90.1210.10">
    <property type="entry name" value="Antifreeze-like/N-acetylneuraminic acid synthase C-terminal domain"/>
    <property type="match status" value="1"/>
</dbReference>
<dbReference type="InterPro" id="IPR017585">
    <property type="entry name" value="SAF_FlgA"/>
</dbReference>
<dbReference type="Pfam" id="PF17656">
    <property type="entry name" value="ChapFlgA_N"/>
    <property type="match status" value="1"/>
</dbReference>
<dbReference type="OrthoDB" id="8561436at2"/>
<keyword evidence="4" id="KW-0282">Flagellum</keyword>
<evidence type="ECO:0000313" key="4">
    <source>
        <dbReference type="EMBL" id="RMC91604.1"/>
    </source>
</evidence>
<reference evidence="4 5" key="1">
    <citation type="submission" date="2018-10" db="EMBL/GenBank/DDBJ databases">
        <title>Draft genome sequence of Aquitalea MWU14-2217 isolated from a wild cranberry bog in Provincetown, Massachusetts.</title>
        <authorList>
            <person name="Ebadzadsahrai G."/>
            <person name="Soby S."/>
        </authorList>
    </citation>
    <scope>NUCLEOTIDE SEQUENCE [LARGE SCALE GENOMIC DNA]</scope>
    <source>
        <strain evidence="4 5">MWU14-2217</strain>
    </source>
</reference>
<evidence type="ECO:0000259" key="3">
    <source>
        <dbReference type="Pfam" id="PF17656"/>
    </source>
</evidence>
<protein>
    <recommendedName>
        <fullName evidence="1">Flagella basal body P-ring formation protein FlgA</fullName>
    </recommendedName>
</protein>
<evidence type="ECO:0000259" key="2">
    <source>
        <dbReference type="Pfam" id="PF13144"/>
    </source>
</evidence>
<dbReference type="Pfam" id="PF13144">
    <property type="entry name" value="ChapFlgA"/>
    <property type="match status" value="1"/>
</dbReference>
<dbReference type="CDD" id="cd11614">
    <property type="entry name" value="SAF_CpaB_FlgA_like"/>
    <property type="match status" value="1"/>
</dbReference>
<name>A0A454JDH6_9NEIS</name>
<comment type="function">
    <text evidence="1">Involved in the assembly process of the P-ring formation. It may associate with FlgF on the rod constituting a structure essential for the P-ring assembly or may act as a modulator protein for the P-ring assembly.</text>
</comment>
<dbReference type="NCBIfam" id="TIGR03170">
    <property type="entry name" value="flgA_cterm"/>
    <property type="match status" value="1"/>
</dbReference>
<keyword evidence="1" id="KW-1005">Bacterial flagellum biogenesis</keyword>
<dbReference type="PANTHER" id="PTHR36307">
    <property type="entry name" value="FLAGELLA BASAL BODY P-RING FORMATION PROTEIN FLGA"/>
    <property type="match status" value="1"/>
</dbReference>
<proteinExistence type="inferred from homology"/>
<comment type="subcellular location">
    <subcellularLocation>
        <location evidence="1">Periplasm</location>
    </subcellularLocation>
</comment>
<organism evidence="4 5">
    <name type="scientific">Aquitalea palustris</name>
    <dbReference type="NCBI Taxonomy" id="2480983"/>
    <lineage>
        <taxon>Bacteria</taxon>
        <taxon>Pseudomonadati</taxon>
        <taxon>Pseudomonadota</taxon>
        <taxon>Betaproteobacteria</taxon>
        <taxon>Neisseriales</taxon>
        <taxon>Chromobacteriaceae</taxon>
        <taxon>Aquitalea</taxon>
    </lineage>
</organism>
<dbReference type="Gene3D" id="2.30.30.760">
    <property type="match status" value="1"/>
</dbReference>
<evidence type="ECO:0000313" key="5">
    <source>
        <dbReference type="Proteomes" id="UP000274139"/>
    </source>
</evidence>
<feature type="domain" description="Flagella basal body P-ring formation protein FlgA SAF" evidence="2">
    <location>
        <begin position="94"/>
        <end position="212"/>
    </location>
</feature>
<keyword evidence="4" id="KW-0966">Cell projection</keyword>
<keyword evidence="1" id="KW-0574">Periplasm</keyword>
<dbReference type="InterPro" id="IPR039246">
    <property type="entry name" value="Flagellar_FlgA"/>
</dbReference>
<sequence>MLLSSMVCAAANQDMAALEKLADRFMQQEVSQRQASYKLGRLDRRLVLPACSSPKVDWSNTAQTSGNTSLVIVCPDSGWSIRLPVAVSEKQLGVVLTRSVAAGEVLQAGDVKLVEMANPAMARNVINNVDLAVGQSMRSGAPAGSWLRSFMVHAPYAVRAGQPVKVSAGGDGFSVLSEGTANGNAAVGEAVSVRLSGGRVVRGMVQPDGTVSLSY</sequence>
<accession>A0A454JDH6</accession>
<dbReference type="PANTHER" id="PTHR36307:SF1">
    <property type="entry name" value="FLAGELLA BASAL BODY P-RING FORMATION PROTEIN FLGA"/>
    <property type="match status" value="1"/>
</dbReference>
<keyword evidence="4" id="KW-0969">Cilium</keyword>
<evidence type="ECO:0000256" key="1">
    <source>
        <dbReference type="RuleBase" id="RU362063"/>
    </source>
</evidence>
<feature type="domain" description="FlgA N-terminal" evidence="3">
    <location>
        <begin position="18"/>
        <end position="87"/>
    </location>
</feature>
<comment type="similarity">
    <text evidence="1">Belongs to the FlgA family.</text>
</comment>
<keyword evidence="5" id="KW-1185">Reference proteome</keyword>
<dbReference type="EMBL" id="RFAR01000110">
    <property type="protein sequence ID" value="RMC91604.1"/>
    <property type="molecule type" value="Genomic_DNA"/>
</dbReference>
<gene>
    <name evidence="4" type="primary">flgA</name>
    <name evidence="4" type="ORF">EAY64_18945</name>
</gene>
<comment type="caution">
    <text evidence="4">The sequence shown here is derived from an EMBL/GenBank/DDBJ whole genome shotgun (WGS) entry which is preliminary data.</text>
</comment>
<dbReference type="InterPro" id="IPR041231">
    <property type="entry name" value="FlgA_N"/>
</dbReference>
<dbReference type="AlphaFoldDB" id="A0A454JDH6"/>
<dbReference type="GO" id="GO:0042597">
    <property type="term" value="C:periplasmic space"/>
    <property type="evidence" value="ECO:0007669"/>
    <property type="project" value="UniProtKB-SubCell"/>
</dbReference>